<reference evidence="1 2" key="1">
    <citation type="submission" date="2020-10" db="EMBL/GenBank/DDBJ databases">
        <title>Phylogeny of dyella-like bacteria.</title>
        <authorList>
            <person name="Fu J."/>
        </authorList>
    </citation>
    <scope>NUCLEOTIDE SEQUENCE [LARGE SCALE GENOMIC DNA]</scope>
    <source>
        <strain evidence="1 2">BB4</strain>
    </source>
</reference>
<accession>A0ABW8K5U4</accession>
<keyword evidence="2" id="KW-1185">Reference proteome</keyword>
<dbReference type="Proteomes" id="UP001620408">
    <property type="component" value="Unassembled WGS sequence"/>
</dbReference>
<gene>
    <name evidence="1" type="ORF">ISS97_07655</name>
</gene>
<sequence>MIRSRTHRRWIAWLAIAAMWLTIVAPVISQTLLPAAHATAMHHHADCGKHAEEIPPLSPPHDHALEKCGYCGLLGYSPMLPGAIWLPPILPPVAAVPANLPGALPALRLATLAAAPRGPPAPTRA</sequence>
<proteinExistence type="predicted"/>
<organism evidence="1 2">
    <name type="scientific">Dyella koreensis</name>
    <dbReference type="NCBI Taxonomy" id="311235"/>
    <lineage>
        <taxon>Bacteria</taxon>
        <taxon>Pseudomonadati</taxon>
        <taxon>Pseudomonadota</taxon>
        <taxon>Gammaproteobacteria</taxon>
        <taxon>Lysobacterales</taxon>
        <taxon>Rhodanobacteraceae</taxon>
        <taxon>Dyella</taxon>
    </lineage>
</organism>
<dbReference type="RefSeq" id="WP_379985476.1">
    <property type="nucleotide sequence ID" value="NZ_JADIKD010000009.1"/>
</dbReference>
<evidence type="ECO:0000313" key="1">
    <source>
        <dbReference type="EMBL" id="MFK2917133.1"/>
    </source>
</evidence>
<evidence type="ECO:0000313" key="2">
    <source>
        <dbReference type="Proteomes" id="UP001620408"/>
    </source>
</evidence>
<dbReference type="Pfam" id="PF11162">
    <property type="entry name" value="DUF2946"/>
    <property type="match status" value="1"/>
</dbReference>
<protein>
    <submittedName>
        <fullName evidence="1">DUF2946 domain-containing protein</fullName>
    </submittedName>
</protein>
<dbReference type="EMBL" id="JADIKD010000009">
    <property type="protein sequence ID" value="MFK2917133.1"/>
    <property type="molecule type" value="Genomic_DNA"/>
</dbReference>
<dbReference type="InterPro" id="IPR021333">
    <property type="entry name" value="DUF2946"/>
</dbReference>
<name>A0ABW8K5U4_9GAMM</name>
<comment type="caution">
    <text evidence="1">The sequence shown here is derived from an EMBL/GenBank/DDBJ whole genome shotgun (WGS) entry which is preliminary data.</text>
</comment>